<dbReference type="Proteomes" id="UP000827976">
    <property type="component" value="Chromosome 14"/>
</dbReference>
<evidence type="ECO:0000313" key="2">
    <source>
        <dbReference type="Proteomes" id="UP000827976"/>
    </source>
</evidence>
<proteinExistence type="predicted"/>
<comment type="caution">
    <text evidence="1">The sequence shown here is derived from an EMBL/GenBank/DDBJ whole genome shotgun (WGS) entry which is preliminary data.</text>
</comment>
<organism evidence="1 2">
    <name type="scientific">Dioscorea alata</name>
    <name type="common">Purple yam</name>
    <dbReference type="NCBI Taxonomy" id="55571"/>
    <lineage>
        <taxon>Eukaryota</taxon>
        <taxon>Viridiplantae</taxon>
        <taxon>Streptophyta</taxon>
        <taxon>Embryophyta</taxon>
        <taxon>Tracheophyta</taxon>
        <taxon>Spermatophyta</taxon>
        <taxon>Magnoliopsida</taxon>
        <taxon>Liliopsida</taxon>
        <taxon>Dioscoreales</taxon>
        <taxon>Dioscoreaceae</taxon>
        <taxon>Dioscorea</taxon>
    </lineage>
</organism>
<keyword evidence="2" id="KW-1185">Reference proteome</keyword>
<protein>
    <submittedName>
        <fullName evidence="1">F-box domain-containing protein</fullName>
    </submittedName>
</protein>
<name>A0ACB7URQ8_DIOAL</name>
<evidence type="ECO:0000313" key="1">
    <source>
        <dbReference type="EMBL" id="KAH7663355.1"/>
    </source>
</evidence>
<reference evidence="2" key="1">
    <citation type="journal article" date="2022" name="Nat. Commun.">
        <title>Chromosome evolution and the genetic basis of agronomically important traits in greater yam.</title>
        <authorList>
            <person name="Bredeson J.V."/>
            <person name="Lyons J.B."/>
            <person name="Oniyinde I.O."/>
            <person name="Okereke N.R."/>
            <person name="Kolade O."/>
            <person name="Nnabue I."/>
            <person name="Nwadili C.O."/>
            <person name="Hribova E."/>
            <person name="Parker M."/>
            <person name="Nwogha J."/>
            <person name="Shu S."/>
            <person name="Carlson J."/>
            <person name="Kariba R."/>
            <person name="Muthemba S."/>
            <person name="Knop K."/>
            <person name="Barton G.J."/>
            <person name="Sherwood A.V."/>
            <person name="Lopez-Montes A."/>
            <person name="Asiedu R."/>
            <person name="Jamnadass R."/>
            <person name="Muchugi A."/>
            <person name="Goodstein D."/>
            <person name="Egesi C.N."/>
            <person name="Featherston J."/>
            <person name="Asfaw A."/>
            <person name="Simpson G.G."/>
            <person name="Dolezel J."/>
            <person name="Hendre P.S."/>
            <person name="Van Deynze A."/>
            <person name="Kumar P.L."/>
            <person name="Obidiegwu J.E."/>
            <person name="Bhattacharjee R."/>
            <person name="Rokhsar D.S."/>
        </authorList>
    </citation>
    <scope>NUCLEOTIDE SEQUENCE [LARGE SCALE GENOMIC DNA]</scope>
    <source>
        <strain evidence="2">cv. TDa95/00328</strain>
    </source>
</reference>
<sequence>MMMSKKQMKRRSNEVRDWSSLPKLPLSFISSQLDPISHVFFRSTCSAWRTFSPRPKFPLIILANHTISKRYTSMAFFDIDFNLLFRLPKCSFEFGSFFCGSSHGYLVFLDPASKLYLINPITGHQIKLPKHNAQYRKNKKFIALHFQINLALSAPPTDPQCVFAAISRSQNQVDVCKMRSISWKTLLSDECLFRDIVFYKGYFYLCSKKALYRLDLEANGGTGMIVNVPLALPVLDSSKIDKAFYDKFLKKTYLVELSGYLHMVLMYYESGKDSYYEFLKVNFEKERLEMIQLGIEDLMFLGISLGIGTNARRYQGCSDEGMFLTKLAYDMEEPGVFCVENSNIKCYLKEFHGIDQWDTLGWLAPNFSV</sequence>
<accession>A0ACB7URQ8</accession>
<dbReference type="EMBL" id="CM037024">
    <property type="protein sequence ID" value="KAH7663355.1"/>
    <property type="molecule type" value="Genomic_DNA"/>
</dbReference>
<gene>
    <name evidence="1" type="ORF">IHE45_14G048100</name>
</gene>